<dbReference type="AlphaFoldDB" id="A0A447KWI4"/>
<comment type="similarity">
    <text evidence="1">Belongs to the peptidase S9A family.</text>
</comment>
<name>A0A447KWI4_SEROD</name>
<keyword evidence="3" id="KW-0645">Protease</keyword>
<protein>
    <submittedName>
        <fullName evidence="3">Protease 2</fullName>
        <ecNumber evidence="3">3.4.21.83</ecNumber>
    </submittedName>
</protein>
<evidence type="ECO:0000259" key="2">
    <source>
        <dbReference type="Pfam" id="PF02897"/>
    </source>
</evidence>
<evidence type="ECO:0000256" key="1">
    <source>
        <dbReference type="ARBA" id="ARBA00005228"/>
    </source>
</evidence>
<reference evidence="3 4" key="1">
    <citation type="submission" date="2018-12" db="EMBL/GenBank/DDBJ databases">
        <authorList>
            <consortium name="Pathogen Informatics"/>
        </authorList>
    </citation>
    <scope>NUCLEOTIDE SEQUENCE [LARGE SCALE GENOMIC DNA]</scope>
    <source>
        <strain evidence="3 4">NCTC11214</strain>
    </source>
</reference>
<sequence>MRQPAAETEQWETLLDCNQRAEGREFYTLGGLEVSPNNQVMALAEDFLSRRQYDIRFKYLQEQRWAEEVLENTSGSFEWANDSASVYYVRKHAKTLLPYQVYRHVIGSDPLLDVLVYEETDDTFYVSLEKTTSERYILIPPQQYYHIRDSAAGRRQRRNDAAAVCPASQGS</sequence>
<organism evidence="3 4">
    <name type="scientific">Serratia odorifera</name>
    <dbReference type="NCBI Taxonomy" id="618"/>
    <lineage>
        <taxon>Bacteria</taxon>
        <taxon>Pseudomonadati</taxon>
        <taxon>Pseudomonadota</taxon>
        <taxon>Gammaproteobacteria</taxon>
        <taxon>Enterobacterales</taxon>
        <taxon>Yersiniaceae</taxon>
        <taxon>Serratia</taxon>
    </lineage>
</organism>
<dbReference type="GO" id="GO:0004252">
    <property type="term" value="F:serine-type endopeptidase activity"/>
    <property type="evidence" value="ECO:0007669"/>
    <property type="project" value="UniProtKB-EC"/>
</dbReference>
<feature type="domain" description="Peptidase S9A N-terminal" evidence="2">
    <location>
        <begin position="2"/>
        <end position="139"/>
    </location>
</feature>
<proteinExistence type="inferred from homology"/>
<dbReference type="SUPFAM" id="SSF50993">
    <property type="entry name" value="Peptidase/esterase 'gauge' domain"/>
    <property type="match status" value="1"/>
</dbReference>
<dbReference type="GO" id="GO:0006508">
    <property type="term" value="P:proteolysis"/>
    <property type="evidence" value="ECO:0007669"/>
    <property type="project" value="UniProtKB-KW"/>
</dbReference>
<dbReference type="Proteomes" id="UP000281391">
    <property type="component" value="Chromosome"/>
</dbReference>
<accession>A0A447KWI4</accession>
<dbReference type="InterPro" id="IPR023302">
    <property type="entry name" value="Pept_S9A_N"/>
</dbReference>
<keyword evidence="3" id="KW-0378">Hydrolase</keyword>
<evidence type="ECO:0000313" key="3">
    <source>
        <dbReference type="EMBL" id="VDZ62084.1"/>
    </source>
</evidence>
<dbReference type="PANTHER" id="PTHR11757:SF19">
    <property type="entry name" value="PROLYL ENDOPEPTIDASE-LIKE"/>
    <property type="match status" value="1"/>
</dbReference>
<dbReference type="InterPro" id="IPR051543">
    <property type="entry name" value="Serine_Peptidase_S9A"/>
</dbReference>
<dbReference type="Gene3D" id="2.130.10.120">
    <property type="entry name" value="Prolyl oligopeptidase, N-terminal domain"/>
    <property type="match status" value="1"/>
</dbReference>
<dbReference type="PANTHER" id="PTHR11757">
    <property type="entry name" value="PROTEASE FAMILY S9A OLIGOPEPTIDASE"/>
    <property type="match status" value="1"/>
</dbReference>
<dbReference type="Pfam" id="PF02897">
    <property type="entry name" value="Peptidase_S9_N"/>
    <property type="match status" value="1"/>
</dbReference>
<evidence type="ECO:0000313" key="4">
    <source>
        <dbReference type="Proteomes" id="UP000281391"/>
    </source>
</evidence>
<dbReference type="EMBL" id="LR134117">
    <property type="protein sequence ID" value="VDZ62084.1"/>
    <property type="molecule type" value="Genomic_DNA"/>
</dbReference>
<gene>
    <name evidence="3" type="primary">ptrB_1</name>
    <name evidence="3" type="ORF">NCTC11214_03986</name>
</gene>
<dbReference type="KEGG" id="sof:NCTC11214_03986"/>
<dbReference type="EC" id="3.4.21.83" evidence="3"/>